<dbReference type="AlphaFoldDB" id="A0A940WW59"/>
<dbReference type="Proteomes" id="UP000678228">
    <property type="component" value="Unassembled WGS sequence"/>
</dbReference>
<protein>
    <submittedName>
        <fullName evidence="2">Uncharacterized protein</fullName>
    </submittedName>
</protein>
<evidence type="ECO:0000256" key="1">
    <source>
        <dbReference type="SAM" id="MobiDB-lite"/>
    </source>
</evidence>
<feature type="compositionally biased region" description="Acidic residues" evidence="1">
    <location>
        <begin position="57"/>
        <end position="74"/>
    </location>
</feature>
<feature type="region of interest" description="Disordered" evidence="1">
    <location>
        <begin position="54"/>
        <end position="74"/>
    </location>
</feature>
<organism evidence="2 3">
    <name type="scientific">Halalkalibacter suaedae</name>
    <dbReference type="NCBI Taxonomy" id="2822140"/>
    <lineage>
        <taxon>Bacteria</taxon>
        <taxon>Bacillati</taxon>
        <taxon>Bacillota</taxon>
        <taxon>Bacilli</taxon>
        <taxon>Bacillales</taxon>
        <taxon>Bacillaceae</taxon>
        <taxon>Halalkalibacter</taxon>
    </lineage>
</organism>
<comment type="caution">
    <text evidence="2">The sequence shown here is derived from an EMBL/GenBank/DDBJ whole genome shotgun (WGS) entry which is preliminary data.</text>
</comment>
<proteinExistence type="predicted"/>
<reference evidence="2" key="1">
    <citation type="submission" date="2021-03" db="EMBL/GenBank/DDBJ databases">
        <title>Bacillus suaedae sp. nov., isolated from Suaeda aralocaspica.</title>
        <authorList>
            <person name="Lei R.F.R."/>
        </authorList>
    </citation>
    <scope>NUCLEOTIDE SEQUENCE</scope>
    <source>
        <strain evidence="2">YZJH907-2</strain>
    </source>
</reference>
<dbReference type="EMBL" id="JAGKSQ010000008">
    <property type="protein sequence ID" value="MBP3952808.1"/>
    <property type="molecule type" value="Genomic_DNA"/>
</dbReference>
<feature type="region of interest" description="Disordered" evidence="1">
    <location>
        <begin position="1"/>
        <end position="20"/>
    </location>
</feature>
<sequence length="74" mass="8414">MKLIIEPSQSSLLEEKPKDNHEGIEYTVDVTSGVEVKKKEETADPETEDMLAAARETDEEMDDESMWDDDDLPN</sequence>
<keyword evidence="3" id="KW-1185">Reference proteome</keyword>
<gene>
    <name evidence="2" type="ORF">J7W16_16930</name>
</gene>
<name>A0A940WW59_9BACI</name>
<dbReference type="RefSeq" id="WP_210598665.1">
    <property type="nucleotide sequence ID" value="NZ_JAGKSQ010000008.1"/>
</dbReference>
<accession>A0A940WW59</accession>
<evidence type="ECO:0000313" key="2">
    <source>
        <dbReference type="EMBL" id="MBP3952808.1"/>
    </source>
</evidence>
<evidence type="ECO:0000313" key="3">
    <source>
        <dbReference type="Proteomes" id="UP000678228"/>
    </source>
</evidence>